<name>A0A561C005_9ACTN</name>
<keyword evidence="1" id="KW-1003">Cell membrane</keyword>
<evidence type="ECO:0000256" key="1">
    <source>
        <dbReference type="ARBA" id="ARBA00022475"/>
    </source>
</evidence>
<feature type="signal peptide" evidence="6">
    <location>
        <begin position="1"/>
        <end position="18"/>
    </location>
</feature>
<dbReference type="InterPro" id="IPR006059">
    <property type="entry name" value="SBP"/>
</dbReference>
<evidence type="ECO:0000256" key="2">
    <source>
        <dbReference type="ARBA" id="ARBA00022729"/>
    </source>
</evidence>
<keyword evidence="5" id="KW-0449">Lipoprotein</keyword>
<gene>
    <name evidence="7" type="ORF">FB561_5711</name>
</gene>
<dbReference type="Gene3D" id="3.40.190.10">
    <property type="entry name" value="Periplasmic binding protein-like II"/>
    <property type="match status" value="2"/>
</dbReference>
<organism evidence="7 8">
    <name type="scientific">Kribbella amoyensis</name>
    <dbReference type="NCBI Taxonomy" id="996641"/>
    <lineage>
        <taxon>Bacteria</taxon>
        <taxon>Bacillati</taxon>
        <taxon>Actinomycetota</taxon>
        <taxon>Actinomycetes</taxon>
        <taxon>Propionibacteriales</taxon>
        <taxon>Kribbellaceae</taxon>
        <taxon>Kribbella</taxon>
    </lineage>
</organism>
<keyword evidence="2 6" id="KW-0732">Signal</keyword>
<dbReference type="AlphaFoldDB" id="A0A561C005"/>
<accession>A0A561C005</accession>
<evidence type="ECO:0000256" key="5">
    <source>
        <dbReference type="ARBA" id="ARBA00023288"/>
    </source>
</evidence>
<evidence type="ECO:0000256" key="3">
    <source>
        <dbReference type="ARBA" id="ARBA00023136"/>
    </source>
</evidence>
<dbReference type="InterPro" id="IPR050490">
    <property type="entry name" value="Bact_solute-bd_prot1"/>
</dbReference>
<dbReference type="PANTHER" id="PTHR43649:SF33">
    <property type="entry name" value="POLYGALACTURONAN_RHAMNOGALACTURONAN-BINDING PROTEIN YTCQ"/>
    <property type="match status" value="1"/>
</dbReference>
<evidence type="ECO:0000256" key="4">
    <source>
        <dbReference type="ARBA" id="ARBA00023139"/>
    </source>
</evidence>
<proteinExistence type="predicted"/>
<dbReference type="RefSeq" id="WP_145811926.1">
    <property type="nucleotide sequence ID" value="NZ_VIVK01000001.1"/>
</dbReference>
<keyword evidence="3" id="KW-0472">Membrane</keyword>
<sequence length="492" mass="52997">MYRSAVAVVLGSALLLTACSSGEGSGDGAADTEVSVSEISFGATPPKDDVIGEALKKDLGLDIKLNAVGSSDDYYAQLSASLAGGDAPDLFQVDRSRLQQFVKQGLVLDLTKYLDTDLKQYTSFVGKDQMKAAILDGKTYGVVKRPQYAYSTYWIRKDWLDKLGLSVPKTTDDLFAVASAFTSKDPDGNGKPDTYGITGGKDGDPWAPLWGGFGTGGPGAAYVEDGKIVNGYQDPDTKTALEYIAKLVSAKVVDPDFLSSTLAQAQESAMQGKAGIICQSWPQMTKPEFTASAKKAQPDAQWIQLAPLSGPGGPGKMAYDENFASIYAIPAKVAKDEAKLKNIMKFIEYVSGETGNRLVSYGIEGTHYTVADGKVKATPKLATDGGWFWLYQVTGRDEGEYLGIKFTAQKKEIDFAAKQPLLDTYQSLVVSPDGYNQVDADRYSNEQLVQFISGKKPLSQYDAFVSDLTNKFGYGKYIEGAEQQLTDLGLAK</sequence>
<dbReference type="Pfam" id="PF01547">
    <property type="entry name" value="SBP_bac_1"/>
    <property type="match status" value="1"/>
</dbReference>
<evidence type="ECO:0000313" key="8">
    <source>
        <dbReference type="Proteomes" id="UP000318380"/>
    </source>
</evidence>
<keyword evidence="8" id="KW-1185">Reference proteome</keyword>
<dbReference type="EMBL" id="VIVK01000001">
    <property type="protein sequence ID" value="TWD84519.1"/>
    <property type="molecule type" value="Genomic_DNA"/>
</dbReference>
<evidence type="ECO:0000313" key="7">
    <source>
        <dbReference type="EMBL" id="TWD84519.1"/>
    </source>
</evidence>
<dbReference type="PROSITE" id="PS51257">
    <property type="entry name" value="PROKAR_LIPOPROTEIN"/>
    <property type="match status" value="1"/>
</dbReference>
<dbReference type="OrthoDB" id="9787283at2"/>
<dbReference type="SUPFAM" id="SSF53850">
    <property type="entry name" value="Periplasmic binding protein-like II"/>
    <property type="match status" value="1"/>
</dbReference>
<evidence type="ECO:0000256" key="6">
    <source>
        <dbReference type="SAM" id="SignalP"/>
    </source>
</evidence>
<keyword evidence="4" id="KW-0564">Palmitate</keyword>
<protein>
    <submittedName>
        <fullName evidence="7">Carbohydrate ABC transporter substrate-binding protein (CUT1 family)</fullName>
    </submittedName>
</protein>
<feature type="chain" id="PRO_5039306113" evidence="6">
    <location>
        <begin position="19"/>
        <end position="492"/>
    </location>
</feature>
<comment type="caution">
    <text evidence="7">The sequence shown here is derived from an EMBL/GenBank/DDBJ whole genome shotgun (WGS) entry which is preliminary data.</text>
</comment>
<reference evidence="7 8" key="1">
    <citation type="submission" date="2019-06" db="EMBL/GenBank/DDBJ databases">
        <title>Sequencing the genomes of 1000 actinobacteria strains.</title>
        <authorList>
            <person name="Klenk H.-P."/>
        </authorList>
    </citation>
    <scope>NUCLEOTIDE SEQUENCE [LARGE SCALE GENOMIC DNA]</scope>
    <source>
        <strain evidence="7 8">DSM 24683</strain>
    </source>
</reference>
<dbReference type="PANTHER" id="PTHR43649">
    <property type="entry name" value="ARABINOSE-BINDING PROTEIN-RELATED"/>
    <property type="match status" value="1"/>
</dbReference>
<dbReference type="Proteomes" id="UP000318380">
    <property type="component" value="Unassembled WGS sequence"/>
</dbReference>